<dbReference type="OrthoDB" id="1685790at2759"/>
<evidence type="ECO:0000313" key="1">
    <source>
        <dbReference type="EMBL" id="PPS03421.1"/>
    </source>
</evidence>
<evidence type="ECO:0000313" key="2">
    <source>
        <dbReference type="Proteomes" id="UP000239757"/>
    </source>
</evidence>
<proteinExistence type="predicted"/>
<dbReference type="AlphaFoldDB" id="A0A2P5XJC1"/>
<organism evidence="1 2">
    <name type="scientific">Gossypium barbadense</name>
    <name type="common">Sea Island cotton</name>
    <name type="synonym">Hibiscus barbadensis</name>
    <dbReference type="NCBI Taxonomy" id="3634"/>
    <lineage>
        <taxon>Eukaryota</taxon>
        <taxon>Viridiplantae</taxon>
        <taxon>Streptophyta</taxon>
        <taxon>Embryophyta</taxon>
        <taxon>Tracheophyta</taxon>
        <taxon>Spermatophyta</taxon>
        <taxon>Magnoliopsida</taxon>
        <taxon>eudicotyledons</taxon>
        <taxon>Gunneridae</taxon>
        <taxon>Pentapetalae</taxon>
        <taxon>rosids</taxon>
        <taxon>malvids</taxon>
        <taxon>Malvales</taxon>
        <taxon>Malvaceae</taxon>
        <taxon>Malvoideae</taxon>
        <taxon>Gossypium</taxon>
    </lineage>
</organism>
<reference evidence="1 2" key="1">
    <citation type="submission" date="2015-01" db="EMBL/GenBank/DDBJ databases">
        <title>Genome of allotetraploid Gossypium barbadense reveals genomic plasticity and fiber elongation in cotton evolution.</title>
        <authorList>
            <person name="Chen X."/>
            <person name="Liu X."/>
            <person name="Zhao B."/>
            <person name="Zheng H."/>
            <person name="Hu Y."/>
            <person name="Lu G."/>
            <person name="Yang C."/>
            <person name="Chen J."/>
            <person name="Shan C."/>
            <person name="Zhang L."/>
            <person name="Zhou Y."/>
            <person name="Wang L."/>
            <person name="Guo W."/>
            <person name="Bai Y."/>
            <person name="Ruan J."/>
            <person name="Shangguan X."/>
            <person name="Mao Y."/>
            <person name="Jiang J."/>
            <person name="Zhu Y."/>
            <person name="Lei J."/>
            <person name="Kang H."/>
            <person name="Chen S."/>
            <person name="He X."/>
            <person name="Wang R."/>
            <person name="Wang Y."/>
            <person name="Chen J."/>
            <person name="Wang L."/>
            <person name="Yu S."/>
            <person name="Wang B."/>
            <person name="Wei J."/>
            <person name="Song S."/>
            <person name="Lu X."/>
            <person name="Gao Z."/>
            <person name="Gu W."/>
            <person name="Deng X."/>
            <person name="Ma D."/>
            <person name="Wang S."/>
            <person name="Liang W."/>
            <person name="Fang L."/>
            <person name="Cai C."/>
            <person name="Zhu X."/>
            <person name="Zhou B."/>
            <person name="Zhang Y."/>
            <person name="Chen Z."/>
            <person name="Xu S."/>
            <person name="Zhu R."/>
            <person name="Wang S."/>
            <person name="Zhang T."/>
            <person name="Zhao G."/>
        </authorList>
    </citation>
    <scope>NUCLEOTIDE SEQUENCE [LARGE SCALE GENOMIC DNA]</scope>
    <source>
        <strain evidence="2">cv. Xinhai21</strain>
        <tissue evidence="1">Leaf</tissue>
    </source>
</reference>
<dbReference type="Proteomes" id="UP000239757">
    <property type="component" value="Unassembled WGS sequence"/>
</dbReference>
<dbReference type="EMBL" id="KZ664752">
    <property type="protein sequence ID" value="PPS03421.1"/>
    <property type="molecule type" value="Genomic_DNA"/>
</dbReference>
<protein>
    <submittedName>
        <fullName evidence="1">Uncharacterized protein</fullName>
    </submittedName>
</protein>
<name>A0A2P5XJC1_GOSBA</name>
<sequence length="166" mass="18760">MERRPITEVQHPFLQFPPGPQEELFQVLCARPLGVGRCIDWAALEKVHLANLIWALPATTPWDQFFDIVKPTYLEFTLELGLTFKLQTGMAEYDNPGTVQLCLGGLVRQLNIPELGAALGLYTDKFMETNHFPHLHRHIHHSPSSCWVDLHPATSIYDRSSSKASA</sequence>
<gene>
    <name evidence="1" type="ORF">GOBAR_AA17241</name>
</gene>
<accession>A0A2P5XJC1</accession>